<name>A0ABX0K892_9PROT</name>
<proteinExistence type="predicted"/>
<keyword evidence="2" id="KW-1185">Reference proteome</keyword>
<evidence type="ECO:0000313" key="2">
    <source>
        <dbReference type="Proteomes" id="UP000615326"/>
    </source>
</evidence>
<reference evidence="1 2" key="1">
    <citation type="journal article" date="2020" name="Int. J. Syst. Evol. Microbiol.">
        <title>Novel acetic acid bacteria from cider fermentations: Acetobacter conturbans sp. nov. and Acetobacter fallax sp. nov.</title>
        <authorList>
            <person name="Sombolestani A.S."/>
            <person name="Cleenwerck I."/>
            <person name="Cnockaert M."/>
            <person name="Borremans W."/>
            <person name="Wieme A.D."/>
            <person name="De Vuyst L."/>
            <person name="Vandamme P."/>
        </authorList>
    </citation>
    <scope>NUCLEOTIDE SEQUENCE [LARGE SCALE GENOMIC DNA]</scope>
    <source>
        <strain evidence="1 2">LMG 1637</strain>
    </source>
</reference>
<gene>
    <name evidence="1" type="ORF">GOB84_05475</name>
</gene>
<sequence length="189" mass="20757">MAVGDQDDIAARIRAVLPAGWFPDVSENATPVLDGLLAGLAWPWAMFFRLLSYAKLQSRLQTSTGNFIDMAASDYFGDGLPRFSGEADSAYIARIQNEFLVKRNTRAALEYQMSLVVADALIFEPWRAPDCTCTGRDSYGSTQLRYGSRTAPGTVFVECPIGTNRDNISKLITETKSEGIDVFVSIPNN</sequence>
<organism evidence="1 2">
    <name type="scientific">Acetobacter fallax</name>
    <dbReference type="NCBI Taxonomy" id="1737473"/>
    <lineage>
        <taxon>Bacteria</taxon>
        <taxon>Pseudomonadati</taxon>
        <taxon>Pseudomonadota</taxon>
        <taxon>Alphaproteobacteria</taxon>
        <taxon>Acetobacterales</taxon>
        <taxon>Acetobacteraceae</taxon>
        <taxon>Acetobacter</taxon>
    </lineage>
</organism>
<evidence type="ECO:0000313" key="1">
    <source>
        <dbReference type="EMBL" id="NHO32018.1"/>
    </source>
</evidence>
<dbReference type="EMBL" id="WOSW01000006">
    <property type="protein sequence ID" value="NHO32018.1"/>
    <property type="molecule type" value="Genomic_DNA"/>
</dbReference>
<comment type="caution">
    <text evidence="1">The sequence shown here is derived from an EMBL/GenBank/DDBJ whole genome shotgun (WGS) entry which is preliminary data.</text>
</comment>
<accession>A0ABX0K892</accession>
<dbReference type="RefSeq" id="WP_173576609.1">
    <property type="nucleotide sequence ID" value="NZ_WOSW01000006.1"/>
</dbReference>
<dbReference type="Proteomes" id="UP000615326">
    <property type="component" value="Unassembled WGS sequence"/>
</dbReference>
<protein>
    <submittedName>
        <fullName evidence="1">Uncharacterized protein</fullName>
    </submittedName>
</protein>